<dbReference type="Proteomes" id="UP001228581">
    <property type="component" value="Unassembled WGS sequence"/>
</dbReference>
<protein>
    <submittedName>
        <fullName evidence="1">Uncharacterized protein</fullName>
    </submittedName>
</protein>
<name>A0ABT7CQN6_9BACT</name>
<reference evidence="1 2" key="1">
    <citation type="submission" date="2023-05" db="EMBL/GenBank/DDBJ databases">
        <authorList>
            <person name="Zhang X."/>
        </authorList>
    </citation>
    <scope>NUCLEOTIDE SEQUENCE [LARGE SCALE GENOMIC DNA]</scope>
    <source>
        <strain evidence="1 2">DM2B3-1</strain>
    </source>
</reference>
<organism evidence="1 2">
    <name type="scientific">Xanthocytophaga flava</name>
    <dbReference type="NCBI Taxonomy" id="3048013"/>
    <lineage>
        <taxon>Bacteria</taxon>
        <taxon>Pseudomonadati</taxon>
        <taxon>Bacteroidota</taxon>
        <taxon>Cytophagia</taxon>
        <taxon>Cytophagales</taxon>
        <taxon>Rhodocytophagaceae</taxon>
        <taxon>Xanthocytophaga</taxon>
    </lineage>
</organism>
<accession>A0ABT7CQN6</accession>
<sequence>MEKLFFAIWFRLDQKDRYLIWIQDESDQVLVETDVLIPVFNSETALANYAGKKLIEIVNEEPLFCNLDYISNWIIQPDNSIDCQMFLSTWNLFMDIASGINRPFTGNKKDKLTNKVYDKIFYGNNLPSVTPEGKYYIPVWTKSERQRLMEIMSEGIALLRRNLKEIDLITIQFSIVSLVWLYTSKTGKDTPCVKISS</sequence>
<keyword evidence="2" id="KW-1185">Reference proteome</keyword>
<evidence type="ECO:0000313" key="1">
    <source>
        <dbReference type="EMBL" id="MDJ1496066.1"/>
    </source>
</evidence>
<dbReference type="EMBL" id="JASJOT010000019">
    <property type="protein sequence ID" value="MDJ1496066.1"/>
    <property type="molecule type" value="Genomic_DNA"/>
</dbReference>
<dbReference type="RefSeq" id="WP_314000591.1">
    <property type="nucleotide sequence ID" value="NZ_JASJOT010000019.1"/>
</dbReference>
<gene>
    <name evidence="1" type="ORF">QNI19_24230</name>
</gene>
<proteinExistence type="predicted"/>
<comment type="caution">
    <text evidence="1">The sequence shown here is derived from an EMBL/GenBank/DDBJ whole genome shotgun (WGS) entry which is preliminary data.</text>
</comment>
<evidence type="ECO:0000313" key="2">
    <source>
        <dbReference type="Proteomes" id="UP001228581"/>
    </source>
</evidence>